<dbReference type="GO" id="GO:0015026">
    <property type="term" value="F:coreceptor activity"/>
    <property type="evidence" value="ECO:0007669"/>
    <property type="project" value="InterPro"/>
</dbReference>
<evidence type="ECO:0000256" key="12">
    <source>
        <dbReference type="SAM" id="Phobius"/>
    </source>
</evidence>
<keyword evidence="4" id="KW-0391">Immunity</keyword>
<dbReference type="Proteomes" id="UP000829720">
    <property type="component" value="Unassembled WGS sequence"/>
</dbReference>
<feature type="signal peptide" evidence="13">
    <location>
        <begin position="1"/>
        <end position="20"/>
    </location>
</feature>
<evidence type="ECO:0000256" key="3">
    <source>
        <dbReference type="ARBA" id="ARBA00022729"/>
    </source>
</evidence>
<keyword evidence="8" id="KW-1015">Disulfide bond</keyword>
<organism evidence="15 16">
    <name type="scientific">Albula goreensis</name>
    <dbReference type="NCBI Taxonomy" id="1534307"/>
    <lineage>
        <taxon>Eukaryota</taxon>
        <taxon>Metazoa</taxon>
        <taxon>Chordata</taxon>
        <taxon>Craniata</taxon>
        <taxon>Vertebrata</taxon>
        <taxon>Euteleostomi</taxon>
        <taxon>Actinopterygii</taxon>
        <taxon>Neopterygii</taxon>
        <taxon>Teleostei</taxon>
        <taxon>Albuliformes</taxon>
        <taxon>Albulidae</taxon>
        <taxon>Albula</taxon>
    </lineage>
</organism>
<keyword evidence="9" id="KW-0325">Glycoprotein</keyword>
<evidence type="ECO:0000256" key="6">
    <source>
        <dbReference type="ARBA" id="ARBA00023130"/>
    </source>
</evidence>
<feature type="domain" description="Ig-like" evidence="14">
    <location>
        <begin position="12"/>
        <end position="118"/>
    </location>
</feature>
<feature type="transmembrane region" description="Helical" evidence="12">
    <location>
        <begin position="161"/>
        <end position="182"/>
    </location>
</feature>
<evidence type="ECO:0000256" key="8">
    <source>
        <dbReference type="ARBA" id="ARBA00023157"/>
    </source>
</evidence>
<keyword evidence="7 12" id="KW-0472">Membrane</keyword>
<feature type="region of interest" description="Disordered" evidence="11">
    <location>
        <begin position="196"/>
        <end position="216"/>
    </location>
</feature>
<evidence type="ECO:0000256" key="2">
    <source>
        <dbReference type="ARBA" id="ARBA00022692"/>
    </source>
</evidence>
<keyword evidence="6" id="KW-1064">Adaptive immunity</keyword>
<dbReference type="PANTHER" id="PTHR11292">
    <property type="entry name" value="T-CELL SURFACE GLYCOPROTEIN CD8 BETA CHAIN"/>
    <property type="match status" value="1"/>
</dbReference>
<dbReference type="Gene3D" id="2.60.40.10">
    <property type="entry name" value="Immunoglobulins"/>
    <property type="match status" value="1"/>
</dbReference>
<dbReference type="GO" id="GO:0042288">
    <property type="term" value="F:MHC class I protein binding"/>
    <property type="evidence" value="ECO:0007669"/>
    <property type="project" value="InterPro"/>
</dbReference>
<dbReference type="EMBL" id="JAERUA010000004">
    <property type="protein sequence ID" value="KAI1900464.1"/>
    <property type="molecule type" value="Genomic_DNA"/>
</dbReference>
<name>A0A8T3DXB1_9TELE</name>
<evidence type="ECO:0000256" key="5">
    <source>
        <dbReference type="ARBA" id="ARBA00022989"/>
    </source>
</evidence>
<comment type="subcellular location">
    <subcellularLocation>
        <location evidence="1">Membrane</location>
        <topology evidence="1">Single-pass type I membrane protein</topology>
    </subcellularLocation>
</comment>
<evidence type="ECO:0000313" key="15">
    <source>
        <dbReference type="EMBL" id="KAI1900464.1"/>
    </source>
</evidence>
<evidence type="ECO:0000256" key="9">
    <source>
        <dbReference type="ARBA" id="ARBA00023180"/>
    </source>
</evidence>
<keyword evidence="3 13" id="KW-0732">Signal</keyword>
<evidence type="ECO:0000256" key="4">
    <source>
        <dbReference type="ARBA" id="ARBA00022859"/>
    </source>
</evidence>
<evidence type="ECO:0000259" key="14">
    <source>
        <dbReference type="PROSITE" id="PS50835"/>
    </source>
</evidence>
<dbReference type="GO" id="GO:0009986">
    <property type="term" value="C:cell surface"/>
    <property type="evidence" value="ECO:0007669"/>
    <property type="project" value="TreeGrafter"/>
</dbReference>
<dbReference type="InterPro" id="IPR042414">
    <property type="entry name" value="CD8B"/>
</dbReference>
<dbReference type="InterPro" id="IPR007110">
    <property type="entry name" value="Ig-like_dom"/>
</dbReference>
<dbReference type="PROSITE" id="PS50835">
    <property type="entry name" value="IG_LIKE"/>
    <property type="match status" value="1"/>
</dbReference>
<dbReference type="GO" id="GO:0002250">
    <property type="term" value="P:adaptive immune response"/>
    <property type="evidence" value="ECO:0007669"/>
    <property type="project" value="UniProtKB-KW"/>
</dbReference>
<keyword evidence="2 12" id="KW-0812">Transmembrane</keyword>
<sequence length="216" mass="23626">MYKIFLTLLFLFSLTLRTNCQTNKKVKNGEKVPIACDLKTAASTVLWFRVLSNSGMQLVGSVDKQGKVVKTEGVHGINISSRQSMDISAFDKKRDSGVYSCSTIREKSLVFGSSTVLTGFPDPIATKPPPTTTPTPPVTNSTPCVCLPVYKSSDSPSTCEVVIWAPLALGCGLLFIILILIIRYCSRVRTRGCPHHHNRRPRNIPLGGPTKPGRYS</sequence>
<evidence type="ECO:0000256" key="11">
    <source>
        <dbReference type="SAM" id="MobiDB-lite"/>
    </source>
</evidence>
<keyword evidence="5 12" id="KW-1133">Transmembrane helix</keyword>
<dbReference type="InterPro" id="IPR036179">
    <property type="entry name" value="Ig-like_dom_sf"/>
</dbReference>
<feature type="chain" id="PRO_5035786285" description="Ig-like domain-containing protein" evidence="13">
    <location>
        <begin position="21"/>
        <end position="216"/>
    </location>
</feature>
<keyword evidence="10" id="KW-0393">Immunoglobulin domain</keyword>
<dbReference type="GO" id="GO:0016020">
    <property type="term" value="C:membrane"/>
    <property type="evidence" value="ECO:0007669"/>
    <property type="project" value="UniProtKB-SubCell"/>
</dbReference>
<evidence type="ECO:0000256" key="1">
    <source>
        <dbReference type="ARBA" id="ARBA00004479"/>
    </source>
</evidence>
<proteinExistence type="predicted"/>
<protein>
    <recommendedName>
        <fullName evidence="14">Ig-like domain-containing protein</fullName>
    </recommendedName>
</protein>
<evidence type="ECO:0000256" key="7">
    <source>
        <dbReference type="ARBA" id="ARBA00023136"/>
    </source>
</evidence>
<evidence type="ECO:0000256" key="13">
    <source>
        <dbReference type="SAM" id="SignalP"/>
    </source>
</evidence>
<evidence type="ECO:0000313" key="16">
    <source>
        <dbReference type="Proteomes" id="UP000829720"/>
    </source>
</evidence>
<keyword evidence="16" id="KW-1185">Reference proteome</keyword>
<comment type="caution">
    <text evidence="15">The sequence shown here is derived from an EMBL/GenBank/DDBJ whole genome shotgun (WGS) entry which is preliminary data.</text>
</comment>
<dbReference type="AlphaFoldDB" id="A0A8T3DXB1"/>
<dbReference type="OrthoDB" id="9906515at2759"/>
<evidence type="ECO:0000256" key="10">
    <source>
        <dbReference type="ARBA" id="ARBA00023319"/>
    </source>
</evidence>
<accession>A0A8T3DXB1</accession>
<dbReference type="GO" id="GO:0050776">
    <property type="term" value="P:regulation of immune response"/>
    <property type="evidence" value="ECO:0007669"/>
    <property type="project" value="InterPro"/>
</dbReference>
<dbReference type="PANTHER" id="PTHR11292:SF7">
    <property type="entry name" value="T-CELL SURFACE GLYCOPROTEIN CD8 BETA CHAIN-RELATED"/>
    <property type="match status" value="1"/>
</dbReference>
<reference evidence="15" key="1">
    <citation type="submission" date="2021-01" db="EMBL/GenBank/DDBJ databases">
        <authorList>
            <person name="Zahm M."/>
            <person name="Roques C."/>
            <person name="Cabau C."/>
            <person name="Klopp C."/>
            <person name="Donnadieu C."/>
            <person name="Jouanno E."/>
            <person name="Lampietro C."/>
            <person name="Louis A."/>
            <person name="Herpin A."/>
            <person name="Echchiki A."/>
            <person name="Berthelot C."/>
            <person name="Parey E."/>
            <person name="Roest-Crollius H."/>
            <person name="Braasch I."/>
            <person name="Postlethwait J."/>
            <person name="Bobe J."/>
            <person name="Montfort J."/>
            <person name="Bouchez O."/>
            <person name="Begum T."/>
            <person name="Mejri S."/>
            <person name="Adams A."/>
            <person name="Chen W.-J."/>
            <person name="Guiguen Y."/>
        </authorList>
    </citation>
    <scope>NUCLEOTIDE SEQUENCE</scope>
    <source>
        <tissue evidence="15">Blood</tissue>
    </source>
</reference>
<gene>
    <name evidence="15" type="ORF">AGOR_G00050210</name>
</gene>
<dbReference type="SUPFAM" id="SSF48726">
    <property type="entry name" value="Immunoglobulin"/>
    <property type="match status" value="1"/>
</dbReference>
<dbReference type="InterPro" id="IPR013783">
    <property type="entry name" value="Ig-like_fold"/>
</dbReference>